<gene>
    <name evidence="3" type="ORF">NEDG_01551</name>
</gene>
<dbReference type="Proteomes" id="UP000185944">
    <property type="component" value="Unassembled WGS sequence"/>
</dbReference>
<protein>
    <submittedName>
        <fullName evidence="3">Uncharacterized protein</fullName>
    </submittedName>
</protein>
<evidence type="ECO:0000256" key="2">
    <source>
        <dbReference type="SAM" id="Phobius"/>
    </source>
</evidence>
<feature type="compositionally biased region" description="Low complexity" evidence="1">
    <location>
        <begin position="54"/>
        <end position="68"/>
    </location>
</feature>
<reference evidence="3 4" key="1">
    <citation type="submission" date="2016-02" db="EMBL/GenBank/DDBJ databases">
        <title>Discovery of a natural microsporidian pathogen with a broad tissue tropism in Caenorhabditis elegans.</title>
        <authorList>
            <person name="Luallen R.J."/>
            <person name="Reinke A.W."/>
            <person name="Tong L."/>
            <person name="Botts M.R."/>
            <person name="Felix M.-A."/>
            <person name="Troemel E.R."/>
        </authorList>
    </citation>
    <scope>NUCLEOTIDE SEQUENCE [LARGE SCALE GENOMIC DNA]</scope>
    <source>
        <strain evidence="3 4">JUm2807</strain>
    </source>
</reference>
<evidence type="ECO:0000256" key="1">
    <source>
        <dbReference type="SAM" id="MobiDB-lite"/>
    </source>
</evidence>
<feature type="transmembrane region" description="Helical" evidence="2">
    <location>
        <begin position="190"/>
        <end position="207"/>
    </location>
</feature>
<name>A0A177EDG7_9MICR</name>
<sequence length="216" mass="24334">MDKETKRVKLTLTYKLAQSSTTNALKRYLKNKRTKNTHSLPSIPNTSQDPLATSQSSLSPSSPQKMPSDCPQDGLQAQAPFSVLATPPPKKLSMGVPPEEEGSVKDLNQIRVVISNRTYILHKREAKTPTITALLSKYSSMILYLAANALLYYYISTIYLLVISLLMFLKTLEKVRIRVTFKKGEYIKNALQHVLCYVLLLVFNLGQNLTVVREEE</sequence>
<keyword evidence="2" id="KW-1133">Transmembrane helix</keyword>
<evidence type="ECO:0000313" key="3">
    <source>
        <dbReference type="EMBL" id="OAG30004.1"/>
    </source>
</evidence>
<keyword evidence="2" id="KW-0472">Membrane</keyword>
<dbReference type="OrthoDB" id="2189974at2759"/>
<feature type="region of interest" description="Disordered" evidence="1">
    <location>
        <begin position="29"/>
        <end position="72"/>
    </location>
</feature>
<dbReference type="GeneID" id="93647901"/>
<dbReference type="VEuPathDB" id="MicrosporidiaDB:NEDG_01551"/>
<proteinExistence type="predicted"/>
<feature type="transmembrane region" description="Helical" evidence="2">
    <location>
        <begin position="151"/>
        <end position="169"/>
    </location>
</feature>
<keyword evidence="2" id="KW-0812">Transmembrane</keyword>
<feature type="compositionally biased region" description="Polar residues" evidence="1">
    <location>
        <begin position="37"/>
        <end position="53"/>
    </location>
</feature>
<evidence type="ECO:0000313" key="4">
    <source>
        <dbReference type="Proteomes" id="UP000185944"/>
    </source>
</evidence>
<dbReference type="EMBL" id="LTDL01000038">
    <property type="protein sequence ID" value="OAG30004.1"/>
    <property type="molecule type" value="Genomic_DNA"/>
</dbReference>
<accession>A0A177EDG7</accession>
<comment type="caution">
    <text evidence="3">The sequence shown here is derived from an EMBL/GenBank/DDBJ whole genome shotgun (WGS) entry which is preliminary data.</text>
</comment>
<keyword evidence="4" id="KW-1185">Reference proteome</keyword>
<dbReference type="AlphaFoldDB" id="A0A177EDG7"/>
<organism evidence="3 4">
    <name type="scientific">Nematocida displodere</name>
    <dbReference type="NCBI Taxonomy" id="1805483"/>
    <lineage>
        <taxon>Eukaryota</taxon>
        <taxon>Fungi</taxon>
        <taxon>Fungi incertae sedis</taxon>
        <taxon>Microsporidia</taxon>
        <taxon>Nematocida</taxon>
    </lineage>
</organism>
<dbReference type="RefSeq" id="XP_067544556.1">
    <property type="nucleotide sequence ID" value="XM_067688969.1"/>
</dbReference>